<evidence type="ECO:0000313" key="2">
    <source>
        <dbReference type="Proteomes" id="UP000221394"/>
    </source>
</evidence>
<dbReference type="EMBL" id="PDJH01000001">
    <property type="protein sequence ID" value="PFG36210.1"/>
    <property type="molecule type" value="Genomic_DNA"/>
</dbReference>
<accession>A0A2A9EDB5</accession>
<reference evidence="1 2" key="1">
    <citation type="submission" date="2017-10" db="EMBL/GenBank/DDBJ databases">
        <title>Sequencing the genomes of 1000 actinobacteria strains.</title>
        <authorList>
            <person name="Klenk H.-P."/>
        </authorList>
    </citation>
    <scope>NUCLEOTIDE SEQUENCE [LARGE SCALE GENOMIC DNA]</scope>
    <source>
        <strain evidence="1 2">DSM 21574</strain>
    </source>
</reference>
<dbReference type="NCBIfam" id="NF040618">
    <property type="entry name" value="PPA1309_fam"/>
    <property type="match status" value="1"/>
</dbReference>
<comment type="caution">
    <text evidence="1">The sequence shown here is derived from an EMBL/GenBank/DDBJ whole genome shotgun (WGS) entry which is preliminary data.</text>
</comment>
<gene>
    <name evidence="1" type="ORF">ATL41_0925</name>
</gene>
<evidence type="ECO:0000313" key="1">
    <source>
        <dbReference type="EMBL" id="PFG36210.1"/>
    </source>
</evidence>
<proteinExistence type="predicted"/>
<sequence>MRFHRSGTDPVALVNGAVGLWENRAMTNENERTYTLEELTLANTVQEIETHVAQGGWDGPTRVFAIIRTKEALATTPELATQMPELLVQLEANELSMLSIEQEDLPETGTLEELLGSLTWPSTVHGAGIVVERVMVPPEAEAQMPADPDEALAFLQEHPQREDVRLAVGVLRDGPSWCAIRTRKHDDASKVATGPDLVPGLVAGLRATLED</sequence>
<dbReference type="InterPro" id="IPR047681">
    <property type="entry name" value="PPA1309-like"/>
</dbReference>
<keyword evidence="2" id="KW-1185">Reference proteome</keyword>
<organism evidence="1 2">
    <name type="scientific">Flavimobilis soli</name>
    <dbReference type="NCBI Taxonomy" id="442709"/>
    <lineage>
        <taxon>Bacteria</taxon>
        <taxon>Bacillati</taxon>
        <taxon>Actinomycetota</taxon>
        <taxon>Actinomycetes</taxon>
        <taxon>Micrococcales</taxon>
        <taxon>Jonesiaceae</taxon>
        <taxon>Flavimobilis</taxon>
    </lineage>
</organism>
<protein>
    <submittedName>
        <fullName evidence="1">Uncharacterized protein</fullName>
    </submittedName>
</protein>
<name>A0A2A9EDB5_9MICO</name>
<dbReference type="Proteomes" id="UP000221394">
    <property type="component" value="Unassembled WGS sequence"/>
</dbReference>
<dbReference type="AlphaFoldDB" id="A0A2A9EDB5"/>